<dbReference type="GO" id="GO:0006457">
    <property type="term" value="P:protein folding"/>
    <property type="evidence" value="ECO:0007669"/>
    <property type="project" value="InterPro"/>
</dbReference>
<dbReference type="AlphaFoldDB" id="A0A552KPL1"/>
<comment type="caution">
    <text evidence="2">The sequence shown here is derived from an EMBL/GenBank/DDBJ whole genome shotgun (WGS) entry which is preliminary data.</text>
</comment>
<keyword evidence="1" id="KW-0143">Chaperone</keyword>
<dbReference type="EMBL" id="SFAM01000133">
    <property type="protein sequence ID" value="TRV09927.1"/>
    <property type="molecule type" value="Genomic_DNA"/>
</dbReference>
<evidence type="ECO:0000256" key="1">
    <source>
        <dbReference type="ARBA" id="ARBA00023186"/>
    </source>
</evidence>
<reference evidence="2 3" key="1">
    <citation type="submission" date="2019-01" db="EMBL/GenBank/DDBJ databases">
        <title>Coherence of Microcystis species and biogeography revealed through population genomics.</title>
        <authorList>
            <person name="Perez-Carrascal O.M."/>
            <person name="Terrat Y."/>
            <person name="Giani A."/>
            <person name="Fortin N."/>
            <person name="Tromas N."/>
            <person name="Shapiro B.J."/>
        </authorList>
    </citation>
    <scope>NUCLEOTIDE SEQUENCE [LARGE SCALE GENOMIC DNA]</scope>
    <source>
        <strain evidence="2">Mf_QC_C_20070823_S10D</strain>
    </source>
</reference>
<sequence>MPYPTKTYSFSKKICIGESPKFILNGTVLYKFLPMNTQTDTELSPADVDNQQSQKLTDSSEIGNQILDKLDHLQSGLDSLGDIFEQRLTYDKEKEKAFDLLYTELQALKDNSAFDSVKSLYLDLILLLDRVENIKESITDDKIENRSDSIKNILTSVSEEVLEILLRQQIEVIQTVSGTPFNPSCQKAIQTQETDVESENNKVFSIVRRGFHYGNRILRPEEVIVSKYHRA</sequence>
<protein>
    <submittedName>
        <fullName evidence="2">Nucleotide exchange factor GrpE</fullName>
    </submittedName>
</protein>
<dbReference type="InterPro" id="IPR000740">
    <property type="entry name" value="GrpE"/>
</dbReference>
<dbReference type="GO" id="GO:0000774">
    <property type="term" value="F:adenyl-nucleotide exchange factor activity"/>
    <property type="evidence" value="ECO:0007669"/>
    <property type="project" value="InterPro"/>
</dbReference>
<dbReference type="Proteomes" id="UP000315868">
    <property type="component" value="Unassembled WGS sequence"/>
</dbReference>
<dbReference type="Pfam" id="PF01025">
    <property type="entry name" value="GrpE"/>
    <property type="match status" value="1"/>
</dbReference>
<dbReference type="Gene3D" id="2.30.22.10">
    <property type="entry name" value="Head domain of nucleotide exchange factor GrpE"/>
    <property type="match status" value="1"/>
</dbReference>
<dbReference type="InterPro" id="IPR009012">
    <property type="entry name" value="GrpE_head"/>
</dbReference>
<evidence type="ECO:0000313" key="2">
    <source>
        <dbReference type="EMBL" id="TRV09927.1"/>
    </source>
</evidence>
<organism evidence="2 3">
    <name type="scientific">Microcystis flos-aquae Mf_QC_C_20070823_S10D</name>
    <dbReference type="NCBI Taxonomy" id="2486236"/>
    <lineage>
        <taxon>Bacteria</taxon>
        <taxon>Bacillati</taxon>
        <taxon>Cyanobacteriota</taxon>
        <taxon>Cyanophyceae</taxon>
        <taxon>Oscillatoriophycideae</taxon>
        <taxon>Chroococcales</taxon>
        <taxon>Microcystaceae</taxon>
        <taxon>Microcystis</taxon>
    </lineage>
</organism>
<dbReference type="GO" id="GO:0042803">
    <property type="term" value="F:protein homodimerization activity"/>
    <property type="evidence" value="ECO:0007669"/>
    <property type="project" value="InterPro"/>
</dbReference>
<proteinExistence type="predicted"/>
<name>A0A552KPL1_9CHRO</name>
<dbReference type="SUPFAM" id="SSF51064">
    <property type="entry name" value="Head domain of nucleotide exchange factor GrpE"/>
    <property type="match status" value="1"/>
</dbReference>
<accession>A0A552KPL1</accession>
<gene>
    <name evidence="2" type="primary">grpE</name>
    <name evidence="2" type="ORF">EWV45_14710</name>
</gene>
<evidence type="ECO:0000313" key="3">
    <source>
        <dbReference type="Proteomes" id="UP000315868"/>
    </source>
</evidence>
<dbReference type="GO" id="GO:0051087">
    <property type="term" value="F:protein-folding chaperone binding"/>
    <property type="evidence" value="ECO:0007669"/>
    <property type="project" value="InterPro"/>
</dbReference>
<dbReference type="PRINTS" id="PR00773">
    <property type="entry name" value="GRPEPROTEIN"/>
</dbReference>